<gene>
    <name evidence="1" type="ORF">SCRDD08_01574</name>
</gene>
<reference evidence="1 2" key="1">
    <citation type="submission" date="2016-01" db="EMBL/GenBank/DDBJ databases">
        <title>Highly variable Streptococcus oralis are common among viridans streptococci isolated from primates.</title>
        <authorList>
            <person name="Denapaite D."/>
            <person name="Rieger M."/>
            <person name="Koendgen S."/>
            <person name="Brueckner R."/>
            <person name="Ochigava I."/>
            <person name="Kappeler P."/>
            <person name="Maetz-Rensing K."/>
            <person name="Leendertz F."/>
            <person name="Hakenbeck R."/>
        </authorList>
    </citation>
    <scope>NUCLEOTIDE SEQUENCE [LARGE SCALE GENOMIC DNA]</scope>
    <source>
        <strain evidence="1 2">DD08</strain>
    </source>
</reference>
<accession>A0A139MZT1</accession>
<evidence type="ECO:0000313" key="1">
    <source>
        <dbReference type="EMBL" id="KXT69001.1"/>
    </source>
</evidence>
<dbReference type="AlphaFoldDB" id="A0A139MZT1"/>
<comment type="caution">
    <text evidence="1">The sequence shown here is derived from an EMBL/GenBank/DDBJ whole genome shotgun (WGS) entry which is preliminary data.</text>
</comment>
<name>A0A139MZT1_STRCR</name>
<organism evidence="1 2">
    <name type="scientific">Streptococcus cristatus</name>
    <dbReference type="NCBI Taxonomy" id="45634"/>
    <lineage>
        <taxon>Bacteria</taxon>
        <taxon>Bacillati</taxon>
        <taxon>Bacillota</taxon>
        <taxon>Bacilli</taxon>
        <taxon>Lactobacillales</taxon>
        <taxon>Streptococcaceae</taxon>
        <taxon>Streptococcus</taxon>
    </lineage>
</organism>
<dbReference type="Proteomes" id="UP000070377">
    <property type="component" value="Unassembled WGS sequence"/>
</dbReference>
<sequence>MGVTEFIKAKNLGEYLESRKNGQVRERLKERSWLEVLLHKARTTKINPENHQKMKKTKHGS</sequence>
<evidence type="ECO:0000313" key="2">
    <source>
        <dbReference type="Proteomes" id="UP000070377"/>
    </source>
</evidence>
<dbReference type="EMBL" id="LQRD01000061">
    <property type="protein sequence ID" value="KXT69001.1"/>
    <property type="molecule type" value="Genomic_DNA"/>
</dbReference>
<dbReference type="PATRIC" id="fig|45634.12.peg.1647"/>
<proteinExistence type="predicted"/>
<dbReference type="RefSeq" id="WP_061423126.1">
    <property type="nucleotide sequence ID" value="NZ_KQ969062.1"/>
</dbReference>
<protein>
    <submittedName>
        <fullName evidence="1">Uncharacterized protein</fullName>
    </submittedName>
</protein>